<comment type="function">
    <text evidence="11 14">Involved in the synthesis of autoinducer 2 (AI-2) which is secreted by bacteria and is used to communicate both the cell density and the metabolic potential of the environment. The regulation of gene expression in response to changes in cell density is called quorum sensing. Catalyzes the transformation of S-ribosylhomocysteine (RHC) to homocysteine (HC) and 4,5-dihydroxy-2,3-pentadione (DPD).</text>
</comment>
<dbReference type="PRINTS" id="PR01487">
    <property type="entry name" value="LUXSPROTEIN"/>
</dbReference>
<evidence type="ECO:0000256" key="11">
    <source>
        <dbReference type="ARBA" id="ARBA00024654"/>
    </source>
</evidence>
<evidence type="ECO:0000256" key="4">
    <source>
        <dbReference type="ARBA" id="ARBA00012240"/>
    </source>
</evidence>
<dbReference type="Gene3D" id="3.30.1360.80">
    <property type="entry name" value="S-ribosylhomocysteinase (LuxS)"/>
    <property type="match status" value="1"/>
</dbReference>
<evidence type="ECO:0000256" key="7">
    <source>
        <dbReference type="ARBA" id="ARBA00022723"/>
    </source>
</evidence>
<evidence type="ECO:0000256" key="2">
    <source>
        <dbReference type="ARBA" id="ARBA00007311"/>
    </source>
</evidence>
<comment type="catalytic activity">
    <reaction evidence="1 14">
        <text>S-(5-deoxy-D-ribos-5-yl)-L-homocysteine = (S)-4,5-dihydroxypentane-2,3-dione + L-homocysteine</text>
        <dbReference type="Rhea" id="RHEA:17753"/>
        <dbReference type="ChEBI" id="CHEBI:29484"/>
        <dbReference type="ChEBI" id="CHEBI:58195"/>
        <dbReference type="ChEBI" id="CHEBI:58199"/>
        <dbReference type="EC" id="4.4.1.21"/>
    </reaction>
</comment>
<evidence type="ECO:0000256" key="14">
    <source>
        <dbReference type="HAMAP-Rule" id="MF_00091"/>
    </source>
</evidence>
<feature type="binding site" evidence="14">
    <location>
        <position position="53"/>
    </location>
    <ligand>
        <name>Fe cation</name>
        <dbReference type="ChEBI" id="CHEBI:24875"/>
    </ligand>
</feature>
<name>A0AAJ1AZY8_MEDGN</name>
<dbReference type="EC" id="4.4.1.21" evidence="4 14"/>
<evidence type="ECO:0000256" key="1">
    <source>
        <dbReference type="ARBA" id="ARBA00000297"/>
    </source>
</evidence>
<dbReference type="Proteomes" id="UP001297422">
    <property type="component" value="Unassembled WGS sequence"/>
</dbReference>
<dbReference type="Pfam" id="PF02664">
    <property type="entry name" value="LuxS"/>
    <property type="match status" value="1"/>
</dbReference>
<evidence type="ECO:0000256" key="5">
    <source>
        <dbReference type="ARBA" id="ARBA00015130"/>
    </source>
</evidence>
<feature type="binding site" evidence="14">
    <location>
        <position position="124"/>
    </location>
    <ligand>
        <name>Fe cation</name>
        <dbReference type="ChEBI" id="CHEBI:24875"/>
    </ligand>
</feature>
<dbReference type="NCBIfam" id="NF002604">
    <property type="entry name" value="PRK02260.1-4"/>
    <property type="match status" value="1"/>
</dbReference>
<dbReference type="EMBL" id="JAJBNC010000017">
    <property type="protein sequence ID" value="MCB5494341.1"/>
    <property type="molecule type" value="Genomic_DNA"/>
</dbReference>
<keyword evidence="9 14" id="KW-0408">Iron</keyword>
<gene>
    <name evidence="14" type="primary">luxS</name>
    <name evidence="15" type="ORF">LIQ10_11415</name>
</gene>
<reference evidence="15" key="1">
    <citation type="submission" date="2021-10" db="EMBL/GenBank/DDBJ databases">
        <title>Collection of gut derived symbiotic bacterial strains cultured from healthy donors.</title>
        <authorList>
            <person name="Lin H."/>
            <person name="Littmann E."/>
            <person name="Claire K."/>
            <person name="Pamer E."/>
        </authorList>
    </citation>
    <scope>NUCLEOTIDE SEQUENCE</scope>
    <source>
        <strain evidence="15">MSK.23.4</strain>
    </source>
</reference>
<evidence type="ECO:0000256" key="8">
    <source>
        <dbReference type="ARBA" id="ARBA00022929"/>
    </source>
</evidence>
<comment type="subunit">
    <text evidence="3 14">Homodimer.</text>
</comment>
<dbReference type="PANTHER" id="PTHR35799:SF1">
    <property type="entry name" value="S-RIBOSYLHOMOCYSTEINE LYASE"/>
    <property type="match status" value="1"/>
</dbReference>
<dbReference type="PIRSF" id="PIRSF006160">
    <property type="entry name" value="AI2"/>
    <property type="match status" value="1"/>
</dbReference>
<dbReference type="GO" id="GO:0043768">
    <property type="term" value="F:S-ribosylhomocysteine lyase activity"/>
    <property type="evidence" value="ECO:0007669"/>
    <property type="project" value="UniProtKB-UniRule"/>
</dbReference>
<dbReference type="GO" id="GO:0005506">
    <property type="term" value="F:iron ion binding"/>
    <property type="evidence" value="ECO:0007669"/>
    <property type="project" value="InterPro"/>
</dbReference>
<protein>
    <recommendedName>
        <fullName evidence="5 14">S-ribosylhomocysteine lyase</fullName>
        <ecNumber evidence="4 14">4.4.1.21</ecNumber>
    </recommendedName>
    <alternativeName>
        <fullName evidence="12 14">AI-2 synthesis protein</fullName>
    </alternativeName>
    <alternativeName>
        <fullName evidence="13 14">Autoinducer-2 production protein LuxS</fullName>
    </alternativeName>
</protein>
<feature type="binding site" evidence="14">
    <location>
        <position position="57"/>
    </location>
    <ligand>
        <name>Fe cation</name>
        <dbReference type="ChEBI" id="CHEBI:24875"/>
    </ligand>
</feature>
<organism evidence="15 16">
    <name type="scientific">Mediterraneibacter gnavus</name>
    <name type="common">Ruminococcus gnavus</name>
    <dbReference type="NCBI Taxonomy" id="33038"/>
    <lineage>
        <taxon>Bacteria</taxon>
        <taxon>Bacillati</taxon>
        <taxon>Bacillota</taxon>
        <taxon>Clostridia</taxon>
        <taxon>Lachnospirales</taxon>
        <taxon>Lachnospiraceae</taxon>
        <taxon>Mediterraneibacter</taxon>
    </lineage>
</organism>
<evidence type="ECO:0000256" key="6">
    <source>
        <dbReference type="ARBA" id="ARBA00022654"/>
    </source>
</evidence>
<sequence length="159" mass="18048">MEKITSFTIDHIKLTPGLYVSRKDLAGDTPVTTFDIRITNPNEEPVLNTAEVHTIEHLAATFLRNHAEYGTKTLYFGPMGCRTGFYLLLIGDYESRDILPLMKEMFAFIASYDQEVPGACAKDCGNFLDMNLPMARFVAQKYLTQVLNKITEEQLIYPQ</sequence>
<comment type="cofactor">
    <cofactor evidence="14">
        <name>Fe cation</name>
        <dbReference type="ChEBI" id="CHEBI:24875"/>
    </cofactor>
    <text evidence="14">Binds 1 Fe cation per subunit.</text>
</comment>
<dbReference type="InterPro" id="IPR003815">
    <property type="entry name" value="S-ribosylhomocysteinase"/>
</dbReference>
<dbReference type="AlphaFoldDB" id="A0AAJ1AZY8"/>
<evidence type="ECO:0000256" key="3">
    <source>
        <dbReference type="ARBA" id="ARBA00011738"/>
    </source>
</evidence>
<dbReference type="RefSeq" id="WP_173879044.1">
    <property type="nucleotide sequence ID" value="NZ_AP031447.1"/>
</dbReference>
<keyword evidence="10 14" id="KW-0456">Lyase</keyword>
<dbReference type="InterPro" id="IPR011249">
    <property type="entry name" value="Metalloenz_LuxS/M16"/>
</dbReference>
<keyword evidence="8 14" id="KW-0071">Autoinducer synthesis</keyword>
<evidence type="ECO:0000256" key="9">
    <source>
        <dbReference type="ARBA" id="ARBA00023004"/>
    </source>
</evidence>
<dbReference type="InterPro" id="IPR037005">
    <property type="entry name" value="LuxS_sf"/>
</dbReference>
<proteinExistence type="inferred from homology"/>
<evidence type="ECO:0000256" key="13">
    <source>
        <dbReference type="ARBA" id="ARBA00031777"/>
    </source>
</evidence>
<evidence type="ECO:0000313" key="16">
    <source>
        <dbReference type="Proteomes" id="UP001297422"/>
    </source>
</evidence>
<evidence type="ECO:0000313" key="15">
    <source>
        <dbReference type="EMBL" id="MCB5494341.1"/>
    </source>
</evidence>
<dbReference type="SUPFAM" id="SSF63411">
    <property type="entry name" value="LuxS/MPP-like metallohydrolase"/>
    <property type="match status" value="1"/>
</dbReference>
<keyword evidence="7 14" id="KW-0479">Metal-binding</keyword>
<comment type="similarity">
    <text evidence="2 14">Belongs to the LuxS family.</text>
</comment>
<evidence type="ECO:0000256" key="10">
    <source>
        <dbReference type="ARBA" id="ARBA00023239"/>
    </source>
</evidence>
<dbReference type="HAMAP" id="MF_00091">
    <property type="entry name" value="LuxS"/>
    <property type="match status" value="1"/>
</dbReference>
<accession>A0AAJ1AZY8</accession>
<dbReference type="GO" id="GO:0009372">
    <property type="term" value="P:quorum sensing"/>
    <property type="evidence" value="ECO:0007669"/>
    <property type="project" value="UniProtKB-UniRule"/>
</dbReference>
<keyword evidence="6 14" id="KW-0673">Quorum sensing</keyword>
<dbReference type="PANTHER" id="PTHR35799">
    <property type="entry name" value="S-RIBOSYLHOMOCYSTEINE LYASE"/>
    <property type="match status" value="1"/>
</dbReference>
<comment type="caution">
    <text evidence="15">The sequence shown here is derived from an EMBL/GenBank/DDBJ whole genome shotgun (WGS) entry which is preliminary data.</text>
</comment>
<evidence type="ECO:0000256" key="12">
    <source>
        <dbReference type="ARBA" id="ARBA00030600"/>
    </source>
</evidence>